<reference evidence="10" key="2">
    <citation type="submission" date="2020-09" db="EMBL/GenBank/DDBJ databases">
        <authorList>
            <person name="Sun Q."/>
            <person name="Ohkuma M."/>
        </authorList>
    </citation>
    <scope>NUCLEOTIDE SEQUENCE</scope>
    <source>
        <strain evidence="10">JCM 3090</strain>
    </source>
</reference>
<evidence type="ECO:0000313" key="10">
    <source>
        <dbReference type="EMBL" id="GGJ80433.1"/>
    </source>
</evidence>
<dbReference type="SUPFAM" id="SSF55785">
    <property type="entry name" value="PYP-like sensor domain (PAS domain)"/>
    <property type="match status" value="2"/>
</dbReference>
<proteinExistence type="predicted"/>
<dbReference type="InterPro" id="IPR036097">
    <property type="entry name" value="HisK_dim/P_sf"/>
</dbReference>
<evidence type="ECO:0000313" key="11">
    <source>
        <dbReference type="Proteomes" id="UP000649739"/>
    </source>
</evidence>
<evidence type="ECO:0000256" key="3">
    <source>
        <dbReference type="ARBA" id="ARBA00012438"/>
    </source>
</evidence>
<dbReference type="Pfam" id="PF08448">
    <property type="entry name" value="PAS_4"/>
    <property type="match status" value="1"/>
</dbReference>
<dbReference type="SMART" id="SM00387">
    <property type="entry name" value="HATPase_c"/>
    <property type="match status" value="1"/>
</dbReference>
<dbReference type="Proteomes" id="UP000649739">
    <property type="component" value="Unassembled WGS sequence"/>
</dbReference>
<dbReference type="InterPro" id="IPR035965">
    <property type="entry name" value="PAS-like_dom_sf"/>
</dbReference>
<dbReference type="InterPro" id="IPR036890">
    <property type="entry name" value="HATPase_C_sf"/>
</dbReference>
<dbReference type="SUPFAM" id="SSF47384">
    <property type="entry name" value="Homodimeric domain of signal transducing histidine kinase"/>
    <property type="match status" value="1"/>
</dbReference>
<dbReference type="NCBIfam" id="TIGR00229">
    <property type="entry name" value="sensory_box"/>
    <property type="match status" value="1"/>
</dbReference>
<protein>
    <recommendedName>
        <fullName evidence="3">histidine kinase</fullName>
        <ecNumber evidence="3">2.7.13.3</ecNumber>
    </recommendedName>
</protein>
<dbReference type="InterPro" id="IPR013656">
    <property type="entry name" value="PAS_4"/>
</dbReference>
<dbReference type="PROSITE" id="PS50109">
    <property type="entry name" value="HIS_KIN"/>
    <property type="match status" value="1"/>
</dbReference>
<dbReference type="GO" id="GO:0005886">
    <property type="term" value="C:plasma membrane"/>
    <property type="evidence" value="ECO:0007669"/>
    <property type="project" value="UniProtKB-SubCell"/>
</dbReference>
<dbReference type="InterPro" id="IPR003018">
    <property type="entry name" value="GAF"/>
</dbReference>
<keyword evidence="7" id="KW-0902">Two-component regulatory system</keyword>
<dbReference type="GO" id="GO:0009927">
    <property type="term" value="F:histidine phosphotransfer kinase activity"/>
    <property type="evidence" value="ECO:0007669"/>
    <property type="project" value="TreeGrafter"/>
</dbReference>
<dbReference type="InterPro" id="IPR029016">
    <property type="entry name" value="GAF-like_dom_sf"/>
</dbReference>
<keyword evidence="4" id="KW-0597">Phosphoprotein</keyword>
<dbReference type="InterPro" id="IPR004358">
    <property type="entry name" value="Sig_transdc_His_kin-like_C"/>
</dbReference>
<dbReference type="PROSITE" id="PS50112">
    <property type="entry name" value="PAS"/>
    <property type="match status" value="1"/>
</dbReference>
<dbReference type="GO" id="GO:0006355">
    <property type="term" value="P:regulation of DNA-templated transcription"/>
    <property type="evidence" value="ECO:0007669"/>
    <property type="project" value="InterPro"/>
</dbReference>
<evidence type="ECO:0000259" key="9">
    <source>
        <dbReference type="PROSITE" id="PS50112"/>
    </source>
</evidence>
<dbReference type="EMBL" id="BMQB01000001">
    <property type="protein sequence ID" value="GGJ80433.1"/>
    <property type="molecule type" value="Genomic_DNA"/>
</dbReference>
<dbReference type="PANTHER" id="PTHR43047">
    <property type="entry name" value="TWO-COMPONENT HISTIDINE PROTEIN KINASE"/>
    <property type="match status" value="1"/>
</dbReference>
<dbReference type="InterPro" id="IPR000014">
    <property type="entry name" value="PAS"/>
</dbReference>
<dbReference type="Pfam" id="PF00989">
    <property type="entry name" value="PAS"/>
    <property type="match status" value="1"/>
</dbReference>
<feature type="domain" description="Histidine kinase" evidence="8">
    <location>
        <begin position="584"/>
        <end position="804"/>
    </location>
</feature>
<dbReference type="InterPro" id="IPR013767">
    <property type="entry name" value="PAS_fold"/>
</dbReference>
<evidence type="ECO:0000256" key="6">
    <source>
        <dbReference type="ARBA" id="ARBA00022777"/>
    </source>
</evidence>
<dbReference type="EC" id="2.7.13.3" evidence="3"/>
<dbReference type="Gene3D" id="3.30.565.10">
    <property type="entry name" value="Histidine kinase-like ATPase, C-terminal domain"/>
    <property type="match status" value="1"/>
</dbReference>
<keyword evidence="6" id="KW-0418">Kinase</keyword>
<dbReference type="SUPFAM" id="SSF55781">
    <property type="entry name" value="GAF domain-like"/>
    <property type="match status" value="2"/>
</dbReference>
<dbReference type="Pfam" id="PF01590">
    <property type="entry name" value="GAF"/>
    <property type="match status" value="2"/>
</dbReference>
<evidence type="ECO:0000259" key="8">
    <source>
        <dbReference type="PROSITE" id="PS50109"/>
    </source>
</evidence>
<sequence>MSHVDRRLLAEPTRLAAVDRTRRVLCGMALPTDAVAGLAAKLLAAPMGVVCLVRDDEDLVVGAHGLPDRFADRHLDLRYAVGQYVLGDGPVTVVEDVDEDPDLRRHGLVRECGVRAFLGVPLADPDGRPVGALVVLDRVVRRWSNADISALLEIGTMLVPADRPPAAVRGSSLPDVELGPLLESTAEAFVAADVDGTVVGWNLAAADLFGLPVAEALGRRLADLFVADGAARLGDPAVHRQRVQGVGRHRDGREFPVEAFLNRVPSPAGPLLCGFLLDITERVTLRRAALRHARFVEALLDSLLTGVAACDPDGRVIVANRSLRDWYAIPEDWQPFSLLDNPAVATALDGTELAVADLPLIRAWRGEVVRDELLRIPPPGGGASRAVLVNANPVTDPEGRPLGAVAALHDMTAQLRHETFRDRQLEVVEALAYTDDATTALRAVLRAIAGALGWRRGEAWLCDPVTDSVRPAAAWTPAAGTGAADDGAAGTAWLGRALAAECCAARAPVRRNSAAERALAVPIREENAVLGVLTLLTPSGDPPDDVAVAFAEAMCSHVAGFLARRRAAALRTELGRSKDDFIALVGHAVRTPLTSIGSYAELLLADAQRWTGDEREMLTAIARNAENLRAIIGGLLDLAALESGHAELAAVPVDLAIIVRDEVGALAEVAAHSDVLLRDRLPDALPVVGDPGRLRLLVHNLLSNAVKYSPDGGTVEILARAEPPGVVELTILDGGVGIPPDERDRLFRRFFRASTAVERGIPGAGLGLSMSRAIIEAHGGTLALTSREPAARGTAATVRLPHRRP</sequence>
<evidence type="ECO:0000256" key="2">
    <source>
        <dbReference type="ARBA" id="ARBA00004236"/>
    </source>
</evidence>
<dbReference type="Gene3D" id="3.30.450.20">
    <property type="entry name" value="PAS domain"/>
    <property type="match status" value="2"/>
</dbReference>
<comment type="catalytic activity">
    <reaction evidence="1">
        <text>ATP + protein L-histidine = ADP + protein N-phospho-L-histidine.</text>
        <dbReference type="EC" id="2.7.13.3"/>
    </reaction>
</comment>
<dbReference type="PANTHER" id="PTHR43047:SF72">
    <property type="entry name" value="OSMOSENSING HISTIDINE PROTEIN KINASE SLN1"/>
    <property type="match status" value="1"/>
</dbReference>
<gene>
    <name evidence="10" type="ORF">GCM10010123_07960</name>
</gene>
<dbReference type="SMART" id="SM00388">
    <property type="entry name" value="HisKA"/>
    <property type="match status" value="1"/>
</dbReference>
<comment type="caution">
    <text evidence="10">The sequence shown here is derived from an EMBL/GenBank/DDBJ whole genome shotgun (WGS) entry which is preliminary data.</text>
</comment>
<keyword evidence="11" id="KW-1185">Reference proteome</keyword>
<dbReference type="Gene3D" id="1.10.287.130">
    <property type="match status" value="1"/>
</dbReference>
<dbReference type="InterPro" id="IPR003661">
    <property type="entry name" value="HisK_dim/P_dom"/>
</dbReference>
<evidence type="ECO:0000256" key="5">
    <source>
        <dbReference type="ARBA" id="ARBA00022679"/>
    </source>
</evidence>
<dbReference type="GO" id="GO:0000155">
    <property type="term" value="F:phosphorelay sensor kinase activity"/>
    <property type="evidence" value="ECO:0007669"/>
    <property type="project" value="InterPro"/>
</dbReference>
<dbReference type="PRINTS" id="PR00344">
    <property type="entry name" value="BCTRLSENSOR"/>
</dbReference>
<keyword evidence="5" id="KW-0808">Transferase</keyword>
<reference evidence="10" key="1">
    <citation type="journal article" date="2014" name="Int. J. Syst. Evol. Microbiol.">
        <title>Complete genome sequence of Corynebacterium casei LMG S-19264T (=DSM 44701T), isolated from a smear-ripened cheese.</title>
        <authorList>
            <consortium name="US DOE Joint Genome Institute (JGI-PGF)"/>
            <person name="Walter F."/>
            <person name="Albersmeier A."/>
            <person name="Kalinowski J."/>
            <person name="Ruckert C."/>
        </authorList>
    </citation>
    <scope>NUCLEOTIDE SEQUENCE</scope>
    <source>
        <strain evidence="10">JCM 3090</strain>
    </source>
</reference>
<comment type="subcellular location">
    <subcellularLocation>
        <location evidence="2">Cell membrane</location>
    </subcellularLocation>
</comment>
<organism evidence="10 11">
    <name type="scientific">Pilimelia anulata</name>
    <dbReference type="NCBI Taxonomy" id="53371"/>
    <lineage>
        <taxon>Bacteria</taxon>
        <taxon>Bacillati</taxon>
        <taxon>Actinomycetota</taxon>
        <taxon>Actinomycetes</taxon>
        <taxon>Micromonosporales</taxon>
        <taxon>Micromonosporaceae</taxon>
        <taxon>Pilimelia</taxon>
    </lineage>
</organism>
<evidence type="ECO:0000256" key="4">
    <source>
        <dbReference type="ARBA" id="ARBA00022553"/>
    </source>
</evidence>
<dbReference type="Pfam" id="PF00512">
    <property type="entry name" value="HisKA"/>
    <property type="match status" value="1"/>
</dbReference>
<dbReference type="SUPFAM" id="SSF55874">
    <property type="entry name" value="ATPase domain of HSP90 chaperone/DNA topoisomerase II/histidine kinase"/>
    <property type="match status" value="1"/>
</dbReference>
<dbReference type="SMART" id="SM00091">
    <property type="entry name" value="PAS"/>
    <property type="match status" value="2"/>
</dbReference>
<evidence type="ECO:0000256" key="1">
    <source>
        <dbReference type="ARBA" id="ARBA00000085"/>
    </source>
</evidence>
<evidence type="ECO:0000256" key="7">
    <source>
        <dbReference type="ARBA" id="ARBA00023012"/>
    </source>
</evidence>
<dbReference type="InterPro" id="IPR003594">
    <property type="entry name" value="HATPase_dom"/>
</dbReference>
<dbReference type="InterPro" id="IPR005467">
    <property type="entry name" value="His_kinase_dom"/>
</dbReference>
<dbReference type="CDD" id="cd00130">
    <property type="entry name" value="PAS"/>
    <property type="match status" value="1"/>
</dbReference>
<dbReference type="CDD" id="cd00075">
    <property type="entry name" value="HATPase"/>
    <property type="match status" value="1"/>
</dbReference>
<dbReference type="Pfam" id="PF02518">
    <property type="entry name" value="HATPase_c"/>
    <property type="match status" value="1"/>
</dbReference>
<dbReference type="RefSeq" id="WP_189168597.1">
    <property type="nucleotide sequence ID" value="NZ_BMQB01000001.1"/>
</dbReference>
<dbReference type="Gene3D" id="3.30.450.40">
    <property type="match status" value="2"/>
</dbReference>
<accession>A0A8J3B4L4</accession>
<name>A0A8J3B4L4_9ACTN</name>
<dbReference type="CDD" id="cd00082">
    <property type="entry name" value="HisKA"/>
    <property type="match status" value="1"/>
</dbReference>
<dbReference type="SMART" id="SM00065">
    <property type="entry name" value="GAF"/>
    <property type="match status" value="2"/>
</dbReference>
<feature type="domain" description="PAS" evidence="9">
    <location>
        <begin position="181"/>
        <end position="225"/>
    </location>
</feature>
<dbReference type="AlphaFoldDB" id="A0A8J3B4L4"/>